<reference evidence="4" key="1">
    <citation type="submission" date="2013-09" db="EMBL/GenBank/DDBJ databases">
        <title>Corchorus olitorius genome sequencing.</title>
        <authorList>
            <person name="Alam M."/>
            <person name="Haque M.S."/>
            <person name="Islam M.S."/>
            <person name="Emdad E.M."/>
            <person name="Islam M.M."/>
            <person name="Ahmed B."/>
            <person name="Halim A."/>
            <person name="Hossen Q.M.M."/>
            <person name="Hossain M.Z."/>
            <person name="Ahmed R."/>
            <person name="Khan M.M."/>
            <person name="Islam R."/>
            <person name="Rashid M.M."/>
            <person name="Khan S.A."/>
            <person name="Rahman M.S."/>
            <person name="Alam M."/>
            <person name="Yahiya A.S."/>
            <person name="Khan M.S."/>
            <person name="Azam M.S."/>
            <person name="Haque T."/>
            <person name="Lashkar M.Z.H."/>
            <person name="Akhand A.I."/>
            <person name="Morshed G."/>
            <person name="Roy S."/>
            <person name="Uddin K.S."/>
            <person name="Rabeya T."/>
            <person name="Hossain A.S."/>
            <person name="Chowdhury A."/>
            <person name="Snigdha A.R."/>
            <person name="Mortoza M.S."/>
            <person name="Matin S.A."/>
            <person name="Hoque S.M.E."/>
            <person name="Islam M.K."/>
            <person name="Roy D.K."/>
            <person name="Haider R."/>
            <person name="Moosa M.M."/>
            <person name="Elias S.M."/>
            <person name="Hasan A.M."/>
            <person name="Jahan S."/>
            <person name="Shafiuddin M."/>
            <person name="Mahmood N."/>
            <person name="Shommy N.S."/>
        </authorList>
    </citation>
    <scope>NUCLEOTIDE SEQUENCE [LARGE SCALE GENOMIC DNA]</scope>
    <source>
        <strain evidence="4">cv. O-4</strain>
    </source>
</reference>
<dbReference type="OrthoDB" id="188035at2759"/>
<proteinExistence type="predicted"/>
<organism evidence="3 4">
    <name type="scientific">Corchorus olitorius</name>
    <dbReference type="NCBI Taxonomy" id="93759"/>
    <lineage>
        <taxon>Eukaryota</taxon>
        <taxon>Viridiplantae</taxon>
        <taxon>Streptophyta</taxon>
        <taxon>Embryophyta</taxon>
        <taxon>Tracheophyta</taxon>
        <taxon>Spermatophyta</taxon>
        <taxon>Magnoliopsida</taxon>
        <taxon>eudicotyledons</taxon>
        <taxon>Gunneridae</taxon>
        <taxon>Pentapetalae</taxon>
        <taxon>rosids</taxon>
        <taxon>malvids</taxon>
        <taxon>Malvales</taxon>
        <taxon>Malvaceae</taxon>
        <taxon>Grewioideae</taxon>
        <taxon>Apeibeae</taxon>
        <taxon>Corchorus</taxon>
    </lineage>
</organism>
<dbReference type="PANTHER" id="PTHR18640:SF10">
    <property type="entry name" value="SODIUM_METABOLITE COTRANSPORTER BASS4, CHLOROPLASTIC-RELATED"/>
    <property type="match status" value="1"/>
</dbReference>
<keyword evidence="4" id="KW-1185">Reference proteome</keyword>
<evidence type="ECO:0000256" key="2">
    <source>
        <dbReference type="SAM" id="Phobius"/>
    </source>
</evidence>
<dbReference type="Proteomes" id="UP000187203">
    <property type="component" value="Unassembled WGS sequence"/>
</dbReference>
<keyword evidence="2" id="KW-0472">Membrane</keyword>
<accession>A0A1R3I913</accession>
<evidence type="ECO:0000313" key="4">
    <source>
        <dbReference type="Proteomes" id="UP000187203"/>
    </source>
</evidence>
<keyword evidence="2" id="KW-1133">Transmembrane helix</keyword>
<feature type="transmembrane region" description="Helical" evidence="2">
    <location>
        <begin position="61"/>
        <end position="79"/>
    </location>
</feature>
<dbReference type="GO" id="GO:0016020">
    <property type="term" value="C:membrane"/>
    <property type="evidence" value="ECO:0007669"/>
    <property type="project" value="UniProtKB-SubCell"/>
</dbReference>
<comment type="caution">
    <text evidence="3">The sequence shown here is derived from an EMBL/GenBank/DDBJ whole genome shotgun (WGS) entry which is preliminary data.</text>
</comment>
<dbReference type="InterPro" id="IPR038770">
    <property type="entry name" value="Na+/solute_symporter_sf"/>
</dbReference>
<dbReference type="STRING" id="93759.A0A1R3I913"/>
<dbReference type="AlphaFoldDB" id="A0A1R3I913"/>
<dbReference type="InterPro" id="IPR016833">
    <property type="entry name" value="Put_Na-Bile_cotransptr"/>
</dbReference>
<feature type="transmembrane region" description="Helical" evidence="2">
    <location>
        <begin position="91"/>
        <end position="109"/>
    </location>
</feature>
<name>A0A1R3I913_9ROSI</name>
<sequence>MVADKSYSLDMVVDLDSTKRVIAWIFGESQAPSVVGQMETLIGGVTLGLVNPTLGCLADKYYLSKVSTFGIFIISGLTLRSDAIGAAAKAWPVGVFGLCSILLFTPYFSRLILLIRLQPQEFVTAEK</sequence>
<dbReference type="Gene3D" id="1.20.1530.20">
    <property type="match status" value="1"/>
</dbReference>
<evidence type="ECO:0000313" key="3">
    <source>
        <dbReference type="EMBL" id="OMO79086.1"/>
    </source>
</evidence>
<dbReference type="EMBL" id="AWUE01018652">
    <property type="protein sequence ID" value="OMO79086.1"/>
    <property type="molecule type" value="Genomic_DNA"/>
</dbReference>
<protein>
    <submittedName>
        <fullName evidence="3">Sodium bile acid cotransporter protein</fullName>
    </submittedName>
</protein>
<dbReference type="GO" id="GO:0009941">
    <property type="term" value="C:chloroplast envelope"/>
    <property type="evidence" value="ECO:0007669"/>
    <property type="project" value="TreeGrafter"/>
</dbReference>
<gene>
    <name evidence="3" type="ORF">COLO4_24556</name>
</gene>
<keyword evidence="2" id="KW-0812">Transmembrane</keyword>
<comment type="subcellular location">
    <subcellularLocation>
        <location evidence="1">Membrane</location>
        <topology evidence="1">Multi-pass membrane protein</topology>
    </subcellularLocation>
</comment>
<dbReference type="PANTHER" id="PTHR18640">
    <property type="entry name" value="SOLUTE CARRIER FAMILY 10 MEMBER 7"/>
    <property type="match status" value="1"/>
</dbReference>
<evidence type="ECO:0000256" key="1">
    <source>
        <dbReference type="ARBA" id="ARBA00004141"/>
    </source>
</evidence>